<comment type="similarity">
    <text evidence="2">Belongs to the insect chemoreceptor superfamily. Gustatory receptor (GR) family. Gr5a subfamily.</text>
</comment>
<feature type="transmembrane region" description="Helical" evidence="8">
    <location>
        <begin position="317"/>
        <end position="337"/>
    </location>
</feature>
<keyword evidence="7 9" id="KW-0675">Receptor</keyword>
<accession>A0A226DVL2</accession>
<protein>
    <submittedName>
        <fullName evidence="9">Gustatory receptor for sugar taste 64f</fullName>
    </submittedName>
</protein>
<dbReference type="InterPro" id="IPR009318">
    <property type="entry name" value="Gustatory_rcpt"/>
</dbReference>
<evidence type="ECO:0000256" key="4">
    <source>
        <dbReference type="ARBA" id="ARBA00022692"/>
    </source>
</evidence>
<dbReference type="PANTHER" id="PTHR21421">
    <property type="entry name" value="GUSTATORY RECEPTOR"/>
    <property type="match status" value="1"/>
</dbReference>
<sequence>MISRVDVTSDIWHMKSDLFRSVGIAMANPITEMDRPSLKDKLRYYLIFGRVLGILPIQGVFQRDSKLTFKKFSLASFTTLAITVSMGAYAMFHLVQGFRKKQTTAPEIAWACLLPSVYTFGTVYCLVFLMSGNRFCKLFSTWKNLSSLHFPVEDTTFSRDVGIWIGMIFTSTFLSSVSWPFVQAHAGWDVRSGYPIWDVIIFILSLINQYNSNYIDVLIGIFARAVYGQFKGLREICKKIVQVNGRIMDANYYGDDAVFWEFLVSDHGILCQIMEVFKEFLSPIIFVTYAANMFWTCLVVLFILAPIVEPNWIYKSYSIWNMLHMVVRFFTMSLLAAKVSTHANNFAEILEQCPIEMYTRKVARFERKLQTAKIAFTGLNCFSITKPVILSIVGVLVTFEIVLLHAMPGETGAKNFEKLYPQRVACQFECIFDAESNAVNGFDLRGPRDLAVTVVSKSGLFVMSHINSNVFLTLNPNPSIAWR</sequence>
<feature type="transmembrane region" description="Helical" evidence="8">
    <location>
        <begin position="161"/>
        <end position="182"/>
    </location>
</feature>
<dbReference type="OrthoDB" id="5800391at2759"/>
<comment type="subcellular location">
    <subcellularLocation>
        <location evidence="1">Cell membrane</location>
        <topology evidence="1">Multi-pass membrane protein</topology>
    </subcellularLocation>
</comment>
<keyword evidence="3" id="KW-1003">Cell membrane</keyword>
<evidence type="ECO:0000256" key="1">
    <source>
        <dbReference type="ARBA" id="ARBA00004651"/>
    </source>
</evidence>
<dbReference type="GO" id="GO:0050916">
    <property type="term" value="P:sensory perception of sweet taste"/>
    <property type="evidence" value="ECO:0007669"/>
    <property type="project" value="UniProtKB-ARBA"/>
</dbReference>
<evidence type="ECO:0000256" key="3">
    <source>
        <dbReference type="ARBA" id="ARBA00022475"/>
    </source>
</evidence>
<keyword evidence="6 8" id="KW-0472">Membrane</keyword>
<keyword evidence="10" id="KW-1185">Reference proteome</keyword>
<evidence type="ECO:0000256" key="2">
    <source>
        <dbReference type="ARBA" id="ARBA00005327"/>
    </source>
</evidence>
<feature type="transmembrane region" description="Helical" evidence="8">
    <location>
        <begin position="42"/>
        <end position="61"/>
    </location>
</feature>
<dbReference type="Proteomes" id="UP000198287">
    <property type="component" value="Unassembled WGS sequence"/>
</dbReference>
<proteinExistence type="inferred from homology"/>
<organism evidence="9 10">
    <name type="scientific">Folsomia candida</name>
    <name type="common">Springtail</name>
    <dbReference type="NCBI Taxonomy" id="158441"/>
    <lineage>
        <taxon>Eukaryota</taxon>
        <taxon>Metazoa</taxon>
        <taxon>Ecdysozoa</taxon>
        <taxon>Arthropoda</taxon>
        <taxon>Hexapoda</taxon>
        <taxon>Collembola</taxon>
        <taxon>Entomobryomorpha</taxon>
        <taxon>Isotomoidea</taxon>
        <taxon>Isotomidae</taxon>
        <taxon>Proisotominae</taxon>
        <taxon>Folsomia</taxon>
    </lineage>
</organism>
<evidence type="ECO:0000256" key="5">
    <source>
        <dbReference type="ARBA" id="ARBA00022989"/>
    </source>
</evidence>
<dbReference type="GO" id="GO:0005886">
    <property type="term" value="C:plasma membrane"/>
    <property type="evidence" value="ECO:0007669"/>
    <property type="project" value="UniProtKB-SubCell"/>
</dbReference>
<evidence type="ECO:0000313" key="9">
    <source>
        <dbReference type="EMBL" id="OXA48731.1"/>
    </source>
</evidence>
<dbReference type="AlphaFoldDB" id="A0A226DVL2"/>
<dbReference type="PANTHER" id="PTHR21421:SF29">
    <property type="entry name" value="GUSTATORY RECEPTOR 5A FOR TREHALOSE-RELATED"/>
    <property type="match status" value="1"/>
</dbReference>
<dbReference type="Pfam" id="PF06151">
    <property type="entry name" value="Trehalose_recp"/>
    <property type="match status" value="1"/>
</dbReference>
<gene>
    <name evidence="9" type="ORF">Fcan01_16577</name>
</gene>
<feature type="transmembrane region" description="Helical" evidence="8">
    <location>
        <begin position="107"/>
        <end position="130"/>
    </location>
</feature>
<evidence type="ECO:0000256" key="7">
    <source>
        <dbReference type="ARBA" id="ARBA00023170"/>
    </source>
</evidence>
<feature type="transmembrane region" description="Helical" evidence="8">
    <location>
        <begin position="284"/>
        <end position="305"/>
    </location>
</feature>
<keyword evidence="5 8" id="KW-1133">Transmembrane helix</keyword>
<evidence type="ECO:0000313" key="10">
    <source>
        <dbReference type="Proteomes" id="UP000198287"/>
    </source>
</evidence>
<dbReference type="EMBL" id="LNIX01000011">
    <property type="protein sequence ID" value="OXA48731.1"/>
    <property type="molecule type" value="Genomic_DNA"/>
</dbReference>
<dbReference type="OMA" id="CERWCEV"/>
<evidence type="ECO:0000256" key="6">
    <source>
        <dbReference type="ARBA" id="ARBA00023136"/>
    </source>
</evidence>
<dbReference type="GO" id="GO:0008527">
    <property type="term" value="F:taste receptor activity"/>
    <property type="evidence" value="ECO:0007669"/>
    <property type="project" value="InterPro"/>
</dbReference>
<comment type="caution">
    <text evidence="9">The sequence shown here is derived from an EMBL/GenBank/DDBJ whole genome shotgun (WGS) entry which is preliminary data.</text>
</comment>
<name>A0A226DVL2_FOLCA</name>
<feature type="transmembrane region" description="Helical" evidence="8">
    <location>
        <begin position="73"/>
        <end position="95"/>
    </location>
</feature>
<reference evidence="9 10" key="1">
    <citation type="submission" date="2015-12" db="EMBL/GenBank/DDBJ databases">
        <title>The genome of Folsomia candida.</title>
        <authorList>
            <person name="Faddeeva A."/>
            <person name="Derks M.F."/>
            <person name="Anvar Y."/>
            <person name="Smit S."/>
            <person name="Van Straalen N."/>
            <person name="Roelofs D."/>
        </authorList>
    </citation>
    <scope>NUCLEOTIDE SEQUENCE [LARGE SCALE GENOMIC DNA]</scope>
    <source>
        <strain evidence="9 10">VU population</strain>
        <tissue evidence="9">Whole body</tissue>
    </source>
</reference>
<keyword evidence="4 8" id="KW-0812">Transmembrane</keyword>
<evidence type="ECO:0000256" key="8">
    <source>
        <dbReference type="SAM" id="Phobius"/>
    </source>
</evidence>